<organism evidence="1 2">
    <name type="scientific">Ferrithrix thermotolerans DSM 19514</name>
    <dbReference type="NCBI Taxonomy" id="1121881"/>
    <lineage>
        <taxon>Bacteria</taxon>
        <taxon>Bacillati</taxon>
        <taxon>Actinomycetota</taxon>
        <taxon>Acidimicrobiia</taxon>
        <taxon>Acidimicrobiales</taxon>
        <taxon>Acidimicrobiaceae</taxon>
        <taxon>Ferrithrix</taxon>
    </lineage>
</organism>
<evidence type="ECO:0000313" key="1">
    <source>
        <dbReference type="EMBL" id="SHE73444.1"/>
    </source>
</evidence>
<dbReference type="AlphaFoldDB" id="A0A1M4VWN4"/>
<keyword evidence="2" id="KW-1185">Reference proteome</keyword>
<accession>A0A1M4VWN4</accession>
<gene>
    <name evidence="1" type="ORF">SAMN02745225_01458</name>
</gene>
<name>A0A1M4VWN4_9ACTN</name>
<reference evidence="2" key="1">
    <citation type="submission" date="2016-11" db="EMBL/GenBank/DDBJ databases">
        <authorList>
            <person name="Varghese N."/>
            <person name="Submissions S."/>
        </authorList>
    </citation>
    <scope>NUCLEOTIDE SEQUENCE [LARGE SCALE GENOMIC DNA]</scope>
    <source>
        <strain evidence="2">DSM 19514</strain>
    </source>
</reference>
<sequence>MIVLANPNSNLELKSLSTDNFPLVLSTPRVYQDTAPLNLRFYEEVDHFAIATRWVHGFMARYARLTRVKLLVLTLLVAW</sequence>
<dbReference type="EMBL" id="FQUL01000020">
    <property type="protein sequence ID" value="SHE73444.1"/>
    <property type="molecule type" value="Genomic_DNA"/>
</dbReference>
<proteinExistence type="predicted"/>
<protein>
    <submittedName>
        <fullName evidence="1">Uncharacterized protein</fullName>
    </submittedName>
</protein>
<evidence type="ECO:0000313" key="2">
    <source>
        <dbReference type="Proteomes" id="UP000184295"/>
    </source>
</evidence>
<dbReference type="Proteomes" id="UP000184295">
    <property type="component" value="Unassembled WGS sequence"/>
</dbReference>